<dbReference type="InterPro" id="IPR007167">
    <property type="entry name" value="Fe-transptr_FeoA-like"/>
</dbReference>
<reference evidence="3 4" key="1">
    <citation type="submission" date="2016-10" db="EMBL/GenBank/DDBJ databases">
        <authorList>
            <person name="de Groot N.N."/>
        </authorList>
    </citation>
    <scope>NUCLEOTIDE SEQUENCE [LARGE SCALE GENOMIC DNA]</scope>
    <source>
        <strain evidence="3 4">DSM 1736</strain>
    </source>
</reference>
<dbReference type="OrthoDB" id="9811076at2"/>
<dbReference type="AlphaFoldDB" id="A0A1G9QY39"/>
<evidence type="ECO:0000313" key="4">
    <source>
        <dbReference type="Proteomes" id="UP000214880"/>
    </source>
</evidence>
<dbReference type="GO" id="GO:0046914">
    <property type="term" value="F:transition metal ion binding"/>
    <property type="evidence" value="ECO:0007669"/>
    <property type="project" value="InterPro"/>
</dbReference>
<organism evidence="3 4">
    <name type="scientific">Dendrosporobacter quercicolus</name>
    <dbReference type="NCBI Taxonomy" id="146817"/>
    <lineage>
        <taxon>Bacteria</taxon>
        <taxon>Bacillati</taxon>
        <taxon>Bacillota</taxon>
        <taxon>Negativicutes</taxon>
        <taxon>Selenomonadales</taxon>
        <taxon>Sporomusaceae</taxon>
        <taxon>Dendrosporobacter</taxon>
    </lineage>
</organism>
<evidence type="ECO:0000313" key="3">
    <source>
        <dbReference type="EMBL" id="SDM15873.1"/>
    </source>
</evidence>
<accession>A0A1G9QY39</accession>
<dbReference type="Proteomes" id="UP000214880">
    <property type="component" value="Unassembled WGS sequence"/>
</dbReference>
<evidence type="ECO:0000256" key="1">
    <source>
        <dbReference type="ARBA" id="ARBA00023004"/>
    </source>
</evidence>
<dbReference type="SUPFAM" id="SSF50037">
    <property type="entry name" value="C-terminal domain of transcriptional repressors"/>
    <property type="match status" value="1"/>
</dbReference>
<dbReference type="Pfam" id="PF04023">
    <property type="entry name" value="FeoA"/>
    <property type="match status" value="1"/>
</dbReference>
<dbReference type="InterPro" id="IPR052713">
    <property type="entry name" value="FeoA"/>
</dbReference>
<dbReference type="STRING" id="146817.SAMN04488502_102350"/>
<dbReference type="PANTHER" id="PTHR42954:SF2">
    <property type="entry name" value="FE(2+) TRANSPORT PROTEIN A"/>
    <property type="match status" value="1"/>
</dbReference>
<dbReference type="InterPro" id="IPR038157">
    <property type="entry name" value="FeoA_core_dom"/>
</dbReference>
<feature type="domain" description="Ferrous iron transporter FeoA-like" evidence="2">
    <location>
        <begin position="7"/>
        <end position="79"/>
    </location>
</feature>
<keyword evidence="4" id="KW-1185">Reference proteome</keyword>
<dbReference type="PANTHER" id="PTHR42954">
    <property type="entry name" value="FE(2+) TRANSPORT PROTEIN A"/>
    <property type="match status" value="1"/>
</dbReference>
<gene>
    <name evidence="3" type="ORF">SAMN04488502_102350</name>
</gene>
<dbReference type="InterPro" id="IPR008988">
    <property type="entry name" value="Transcriptional_repressor_C"/>
</dbReference>
<protein>
    <submittedName>
        <fullName evidence="3">Ferrous iron transport protein A</fullName>
    </submittedName>
</protein>
<sequence>MNAKHPIALSALTAGESCRVAAIELHGLLRRRILDMGMVPGTAVECIRRSPSGDPIAFKVRDSVIALRHEDATQIKVYLVQQEGLQ</sequence>
<proteinExistence type="predicted"/>
<dbReference type="EMBL" id="FNHB01000002">
    <property type="protein sequence ID" value="SDM15873.1"/>
    <property type="molecule type" value="Genomic_DNA"/>
</dbReference>
<dbReference type="RefSeq" id="WP_092070892.1">
    <property type="nucleotide sequence ID" value="NZ_FNHB01000002.1"/>
</dbReference>
<dbReference type="SMART" id="SM00899">
    <property type="entry name" value="FeoA"/>
    <property type="match status" value="1"/>
</dbReference>
<dbReference type="Gene3D" id="2.30.30.90">
    <property type="match status" value="1"/>
</dbReference>
<evidence type="ECO:0000259" key="2">
    <source>
        <dbReference type="SMART" id="SM00899"/>
    </source>
</evidence>
<keyword evidence="1" id="KW-0408">Iron</keyword>
<name>A0A1G9QY39_9FIRM</name>